<name>A0A9E7FQN8_9LILI</name>
<evidence type="ECO:0000313" key="2">
    <source>
        <dbReference type="Proteomes" id="UP001055439"/>
    </source>
</evidence>
<dbReference type="Proteomes" id="UP001055439">
    <property type="component" value="Chromosome 5"/>
</dbReference>
<protein>
    <submittedName>
        <fullName evidence="1">Uncharacterized protein</fullName>
    </submittedName>
</protein>
<dbReference type="EMBL" id="CP097507">
    <property type="protein sequence ID" value="URE00329.1"/>
    <property type="molecule type" value="Genomic_DNA"/>
</dbReference>
<organism evidence="1 2">
    <name type="scientific">Musa troglodytarum</name>
    <name type="common">fe'i banana</name>
    <dbReference type="NCBI Taxonomy" id="320322"/>
    <lineage>
        <taxon>Eukaryota</taxon>
        <taxon>Viridiplantae</taxon>
        <taxon>Streptophyta</taxon>
        <taxon>Embryophyta</taxon>
        <taxon>Tracheophyta</taxon>
        <taxon>Spermatophyta</taxon>
        <taxon>Magnoliopsida</taxon>
        <taxon>Liliopsida</taxon>
        <taxon>Zingiberales</taxon>
        <taxon>Musaceae</taxon>
        <taxon>Musa</taxon>
    </lineage>
</organism>
<dbReference type="AlphaFoldDB" id="A0A9E7FQN8"/>
<keyword evidence="2" id="KW-1185">Reference proteome</keyword>
<gene>
    <name evidence="1" type="ORF">MUK42_25949</name>
</gene>
<sequence length="51" mass="5505">MIKLAPMKKLEDNARTKPLMLSEDIPVYDSTQLPPDAAVAGAIPSQIKNPS</sequence>
<evidence type="ECO:0000313" key="1">
    <source>
        <dbReference type="EMBL" id="URE00329.1"/>
    </source>
</evidence>
<proteinExistence type="predicted"/>
<accession>A0A9E7FQN8</accession>
<dbReference type="OrthoDB" id="6428174at2759"/>
<reference evidence="1" key="1">
    <citation type="submission" date="2022-05" db="EMBL/GenBank/DDBJ databases">
        <title>The Musa troglodytarum L. genome provides insights into the mechanism of non-climacteric behaviour and enrichment of carotenoids.</title>
        <authorList>
            <person name="Wang J."/>
        </authorList>
    </citation>
    <scope>NUCLEOTIDE SEQUENCE</scope>
    <source>
        <tissue evidence="1">Leaf</tissue>
    </source>
</reference>